<accession>A0A5N5X5Q2</accession>
<name>A0A5N5X5Q2_9EURO</name>
<gene>
    <name evidence="1" type="ORF">BDV29DRAFT_155748</name>
</gene>
<dbReference type="EMBL" id="ML732195">
    <property type="protein sequence ID" value="KAB8075397.1"/>
    <property type="molecule type" value="Genomic_DNA"/>
</dbReference>
<dbReference type="Proteomes" id="UP000326565">
    <property type="component" value="Unassembled WGS sequence"/>
</dbReference>
<proteinExistence type="predicted"/>
<evidence type="ECO:0000313" key="2">
    <source>
        <dbReference type="Proteomes" id="UP000326565"/>
    </source>
</evidence>
<protein>
    <submittedName>
        <fullName evidence="1">Uncharacterized protein</fullName>
    </submittedName>
</protein>
<evidence type="ECO:0000313" key="1">
    <source>
        <dbReference type="EMBL" id="KAB8075397.1"/>
    </source>
</evidence>
<keyword evidence="2" id="KW-1185">Reference proteome</keyword>
<sequence length="146" mass="17042">MASTSSSLLCCSQITPYRPRILVYERKFHDFLAWARATVTSENSSNDDNASSPVPEYAVQLVKQVNFGDLESKRYFIPSQILPNVTFTEVSEQWLVEMNFEKLNSYKNFKCMLHNKFFELNLYRKDPINKHHWTANVARPSNEIDL</sequence>
<reference evidence="1 2" key="1">
    <citation type="submission" date="2019-04" db="EMBL/GenBank/DDBJ databases">
        <title>Friends and foes A comparative genomics study of 23 Aspergillus species from section Flavi.</title>
        <authorList>
            <consortium name="DOE Joint Genome Institute"/>
            <person name="Kjaerbolling I."/>
            <person name="Vesth T."/>
            <person name="Frisvad J.C."/>
            <person name="Nybo J.L."/>
            <person name="Theobald S."/>
            <person name="Kildgaard S."/>
            <person name="Isbrandt T."/>
            <person name="Kuo A."/>
            <person name="Sato A."/>
            <person name="Lyhne E.K."/>
            <person name="Kogle M.E."/>
            <person name="Wiebenga A."/>
            <person name="Kun R.S."/>
            <person name="Lubbers R.J."/>
            <person name="Makela M.R."/>
            <person name="Barry K."/>
            <person name="Chovatia M."/>
            <person name="Clum A."/>
            <person name="Daum C."/>
            <person name="Haridas S."/>
            <person name="He G."/>
            <person name="LaButti K."/>
            <person name="Lipzen A."/>
            <person name="Mondo S."/>
            <person name="Riley R."/>
            <person name="Salamov A."/>
            <person name="Simmons B.A."/>
            <person name="Magnuson J.K."/>
            <person name="Henrissat B."/>
            <person name="Mortensen U.H."/>
            <person name="Larsen T.O."/>
            <person name="Devries R.P."/>
            <person name="Grigoriev I.V."/>
            <person name="Machida M."/>
            <person name="Baker S.E."/>
            <person name="Andersen M.R."/>
        </authorList>
    </citation>
    <scope>NUCLEOTIDE SEQUENCE [LARGE SCALE GENOMIC DNA]</scope>
    <source>
        <strain evidence="1 2">CBS 151.66</strain>
    </source>
</reference>
<dbReference type="AlphaFoldDB" id="A0A5N5X5Q2"/>
<dbReference type="OrthoDB" id="10264507at2759"/>
<organism evidence="1 2">
    <name type="scientific">Aspergillus leporis</name>
    <dbReference type="NCBI Taxonomy" id="41062"/>
    <lineage>
        <taxon>Eukaryota</taxon>
        <taxon>Fungi</taxon>
        <taxon>Dikarya</taxon>
        <taxon>Ascomycota</taxon>
        <taxon>Pezizomycotina</taxon>
        <taxon>Eurotiomycetes</taxon>
        <taxon>Eurotiomycetidae</taxon>
        <taxon>Eurotiales</taxon>
        <taxon>Aspergillaceae</taxon>
        <taxon>Aspergillus</taxon>
        <taxon>Aspergillus subgen. Circumdati</taxon>
    </lineage>
</organism>